<dbReference type="SUPFAM" id="SSF56672">
    <property type="entry name" value="DNA/RNA polymerases"/>
    <property type="match status" value="1"/>
</dbReference>
<evidence type="ECO:0000256" key="1">
    <source>
        <dbReference type="SAM" id="MobiDB-lite"/>
    </source>
</evidence>
<dbReference type="InterPro" id="IPR041577">
    <property type="entry name" value="RT_RNaseH_2"/>
</dbReference>
<dbReference type="InterPro" id="IPR043502">
    <property type="entry name" value="DNA/RNA_pol_sf"/>
</dbReference>
<dbReference type="EMBL" id="JACTAM010001434">
    <property type="protein sequence ID" value="KAI2646352.1"/>
    <property type="molecule type" value="Genomic_DNA"/>
</dbReference>
<dbReference type="Proteomes" id="UP000830375">
    <property type="component" value="Unassembled WGS sequence"/>
</dbReference>
<name>A0ABQ8L6J1_LABRO</name>
<keyword evidence="4" id="KW-1185">Reference proteome</keyword>
<evidence type="ECO:0000313" key="3">
    <source>
        <dbReference type="EMBL" id="KAI2646352.1"/>
    </source>
</evidence>
<sequence>MDTEEKGYINEVLQEYLCQGYAMTFLQWLSEHQLYFKAEKCTFHQSSIQFLGYHISEQEIKMDKGKSVESKSKSLSWTLVAAAAMKTLHEVFMLASLLVHPDPQKPFIIEDDASTSGVGAVLSQQQGNPPRLHSCPLFSWKLSPLEQNYDIGNRELVTIKLAFEKWRHWLKGARQPFVAEYTKLSPSTIHGSHSRPVRTHLSATPVVLLSRILGGTIGYSLDPGEREGLGLSSSTSPESSATPSASTFTHHHSAL</sequence>
<dbReference type="InterPro" id="IPR043128">
    <property type="entry name" value="Rev_trsase/Diguanyl_cyclase"/>
</dbReference>
<reference evidence="3 4" key="1">
    <citation type="submission" date="2022-01" db="EMBL/GenBank/DDBJ databases">
        <title>A high-quality chromosome-level genome assembly of rohu carp, Labeo rohita.</title>
        <authorList>
            <person name="Arick M.A. II"/>
            <person name="Hsu C.-Y."/>
            <person name="Magbanua Z."/>
            <person name="Pechanova O."/>
            <person name="Grover C."/>
            <person name="Miller E."/>
            <person name="Thrash A."/>
            <person name="Ezzel L."/>
            <person name="Alam S."/>
            <person name="Benzie J."/>
            <person name="Hamilton M."/>
            <person name="Karsi A."/>
            <person name="Lawrence M.L."/>
            <person name="Peterson D.G."/>
        </authorList>
    </citation>
    <scope>NUCLEOTIDE SEQUENCE [LARGE SCALE GENOMIC DNA]</scope>
    <source>
        <strain evidence="4">BAU-BD-2019</strain>
        <tissue evidence="3">Blood</tissue>
    </source>
</reference>
<feature type="compositionally biased region" description="Low complexity" evidence="1">
    <location>
        <begin position="232"/>
        <end position="248"/>
    </location>
</feature>
<dbReference type="PANTHER" id="PTHR34072:SF42">
    <property type="entry name" value="INTEGRASE CATALYTIC DOMAIN-CONTAINING PROTEIN"/>
    <property type="match status" value="1"/>
</dbReference>
<feature type="domain" description="Reverse transcriptase/retrotransposon-derived protein RNase H-like" evidence="2">
    <location>
        <begin position="77"/>
        <end position="175"/>
    </location>
</feature>
<accession>A0ABQ8L6J1</accession>
<organism evidence="3 4">
    <name type="scientific">Labeo rohita</name>
    <name type="common">Indian major carp</name>
    <name type="synonym">Cyprinus rohita</name>
    <dbReference type="NCBI Taxonomy" id="84645"/>
    <lineage>
        <taxon>Eukaryota</taxon>
        <taxon>Metazoa</taxon>
        <taxon>Chordata</taxon>
        <taxon>Craniata</taxon>
        <taxon>Vertebrata</taxon>
        <taxon>Euteleostomi</taxon>
        <taxon>Actinopterygii</taxon>
        <taxon>Neopterygii</taxon>
        <taxon>Teleostei</taxon>
        <taxon>Ostariophysi</taxon>
        <taxon>Cypriniformes</taxon>
        <taxon>Cyprinidae</taxon>
        <taxon>Labeoninae</taxon>
        <taxon>Labeonini</taxon>
        <taxon>Labeo</taxon>
    </lineage>
</organism>
<comment type="caution">
    <text evidence="3">The sequence shown here is derived from an EMBL/GenBank/DDBJ whole genome shotgun (WGS) entry which is preliminary data.</text>
</comment>
<proteinExistence type="predicted"/>
<feature type="region of interest" description="Disordered" evidence="1">
    <location>
        <begin position="227"/>
        <end position="255"/>
    </location>
</feature>
<evidence type="ECO:0000259" key="2">
    <source>
        <dbReference type="Pfam" id="PF17919"/>
    </source>
</evidence>
<gene>
    <name evidence="3" type="ORF">H4Q32_028465</name>
</gene>
<protein>
    <submittedName>
        <fullName evidence="3">Transposon Tf2-6 polyprotein</fullName>
    </submittedName>
</protein>
<dbReference type="Pfam" id="PF17919">
    <property type="entry name" value="RT_RNaseH_2"/>
    <property type="match status" value="1"/>
</dbReference>
<evidence type="ECO:0000313" key="4">
    <source>
        <dbReference type="Proteomes" id="UP000830375"/>
    </source>
</evidence>
<dbReference type="Gene3D" id="3.30.70.270">
    <property type="match status" value="1"/>
</dbReference>
<dbReference type="PANTHER" id="PTHR34072">
    <property type="entry name" value="ENZYMATIC POLYPROTEIN-RELATED"/>
    <property type="match status" value="1"/>
</dbReference>